<dbReference type="GO" id="GO:0006275">
    <property type="term" value="P:regulation of DNA replication"/>
    <property type="evidence" value="ECO:0007669"/>
    <property type="project" value="InterPro"/>
</dbReference>
<evidence type="ECO:0000256" key="1">
    <source>
        <dbReference type="ARBA" id="ARBA00010462"/>
    </source>
</evidence>
<dbReference type="GO" id="GO:0006272">
    <property type="term" value="P:leading strand elongation"/>
    <property type="evidence" value="ECO:0007669"/>
    <property type="project" value="TreeGrafter"/>
</dbReference>
<dbReference type="PRINTS" id="PR00339">
    <property type="entry name" value="PCNACYCLIN"/>
</dbReference>
<keyword evidence="4" id="KW-0235">DNA replication</keyword>
<dbReference type="InterPro" id="IPR022648">
    <property type="entry name" value="Pr_cel_nuc_antig_N"/>
</dbReference>
<accession>A0A5J9WKH2</accession>
<dbReference type="InterPro" id="IPR000730">
    <property type="entry name" value="Pr_cel_nuc_antig"/>
</dbReference>
<comment type="similarity">
    <text evidence="1 4">Belongs to the PCNA family.</text>
</comment>
<dbReference type="Gene3D" id="3.10.150.10">
    <property type="entry name" value="DNA Polymerase III, subunit A, domain 2"/>
    <property type="match status" value="2"/>
</dbReference>
<dbReference type="InterPro" id="IPR046938">
    <property type="entry name" value="DNA_clamp_sf"/>
</dbReference>
<dbReference type="OrthoDB" id="534348at2759"/>
<evidence type="ECO:0000313" key="7">
    <source>
        <dbReference type="EMBL" id="TVU48445.1"/>
    </source>
</evidence>
<dbReference type="SUPFAM" id="SSF55979">
    <property type="entry name" value="DNA clamp"/>
    <property type="match status" value="2"/>
</dbReference>
<protein>
    <recommendedName>
        <fullName evidence="3">DNA sliding clamp PCNA</fullName>
    </recommendedName>
</protein>
<evidence type="ECO:0000256" key="3">
    <source>
        <dbReference type="RuleBase" id="RU000641"/>
    </source>
</evidence>
<comment type="caution">
    <text evidence="7">The sequence shown here is derived from an EMBL/GenBank/DDBJ whole genome shotgun (WGS) entry which is preliminary data.</text>
</comment>
<name>A0A5J9WKH2_9POAL</name>
<reference evidence="7 8" key="1">
    <citation type="journal article" date="2019" name="Sci. Rep.">
        <title>A high-quality genome of Eragrostis curvula grass provides insights into Poaceae evolution and supports new strategies to enhance forage quality.</title>
        <authorList>
            <person name="Carballo J."/>
            <person name="Santos B.A.C.M."/>
            <person name="Zappacosta D."/>
            <person name="Garbus I."/>
            <person name="Selva J.P."/>
            <person name="Gallo C.A."/>
            <person name="Diaz A."/>
            <person name="Albertini E."/>
            <person name="Caccamo M."/>
            <person name="Echenique V."/>
        </authorList>
    </citation>
    <scope>NUCLEOTIDE SEQUENCE [LARGE SCALE GENOMIC DNA]</scope>
    <source>
        <strain evidence="8">cv. Victoria</strain>
        <tissue evidence="7">Leaf</tissue>
    </source>
</reference>
<keyword evidence="2 4" id="KW-0238">DNA-binding</keyword>
<feature type="domain" description="Proliferating cell nuclear antigen PCNA N-terminal" evidence="5">
    <location>
        <begin position="1"/>
        <end position="75"/>
    </location>
</feature>
<evidence type="ECO:0000313" key="8">
    <source>
        <dbReference type="Proteomes" id="UP000324897"/>
    </source>
</evidence>
<dbReference type="GO" id="GO:0030337">
    <property type="term" value="F:DNA polymerase processivity factor activity"/>
    <property type="evidence" value="ECO:0007669"/>
    <property type="project" value="InterPro"/>
</dbReference>
<organism evidence="7 8">
    <name type="scientific">Eragrostis curvula</name>
    <name type="common">weeping love grass</name>
    <dbReference type="NCBI Taxonomy" id="38414"/>
    <lineage>
        <taxon>Eukaryota</taxon>
        <taxon>Viridiplantae</taxon>
        <taxon>Streptophyta</taxon>
        <taxon>Embryophyta</taxon>
        <taxon>Tracheophyta</taxon>
        <taxon>Spermatophyta</taxon>
        <taxon>Magnoliopsida</taxon>
        <taxon>Liliopsida</taxon>
        <taxon>Poales</taxon>
        <taxon>Poaceae</taxon>
        <taxon>PACMAD clade</taxon>
        <taxon>Chloridoideae</taxon>
        <taxon>Eragrostideae</taxon>
        <taxon>Eragrostidinae</taxon>
        <taxon>Eragrostis</taxon>
    </lineage>
</organism>
<dbReference type="GO" id="GO:0003677">
    <property type="term" value="F:DNA binding"/>
    <property type="evidence" value="ECO:0007669"/>
    <property type="project" value="UniProtKB-KW"/>
</dbReference>
<evidence type="ECO:0000259" key="5">
    <source>
        <dbReference type="Pfam" id="PF00705"/>
    </source>
</evidence>
<evidence type="ECO:0000256" key="2">
    <source>
        <dbReference type="ARBA" id="ARBA00023125"/>
    </source>
</evidence>
<dbReference type="Pfam" id="PF00705">
    <property type="entry name" value="PCNA_N"/>
    <property type="match status" value="1"/>
</dbReference>
<keyword evidence="3" id="KW-0539">Nucleus</keyword>
<keyword evidence="8" id="KW-1185">Reference proteome</keyword>
<dbReference type="GO" id="GO:0019985">
    <property type="term" value="P:translesion synthesis"/>
    <property type="evidence" value="ECO:0007669"/>
    <property type="project" value="TreeGrafter"/>
</dbReference>
<evidence type="ECO:0000256" key="4">
    <source>
        <dbReference type="RuleBase" id="RU003671"/>
    </source>
</evidence>
<dbReference type="EMBL" id="RWGY01000004">
    <property type="protein sequence ID" value="TVU48445.1"/>
    <property type="molecule type" value="Genomic_DNA"/>
</dbReference>
<sequence>MLELKLVKESLFLNVLEAIIDLVDVASVVFSSTGLKLQAVDTEHVAVITLLFPADDFQHYHCDENLSIGIPIDNMVLDSKYQAFVQMPSAEFMRVCKHLSNIGDDGHISVTEKGLSFFASGKSGFVHINYMQ</sequence>
<feature type="non-terminal residue" evidence="7">
    <location>
        <position position="1"/>
    </location>
</feature>
<feature type="domain" description="Proliferating cell nuclear antigen PCNA C-terminal" evidence="6">
    <location>
        <begin position="78"/>
        <end position="128"/>
    </location>
</feature>
<proteinExistence type="inferred from homology"/>
<dbReference type="AlphaFoldDB" id="A0A5J9WKH2"/>
<comment type="subcellular location">
    <subcellularLocation>
        <location evidence="3">Nucleus</location>
    </subcellularLocation>
</comment>
<comment type="function">
    <text evidence="3">This protein is an auxiliary protein of DNA polymerase delta and is involved in the control of eukaryotic DNA replication by increasing the polymerase's processivity during elongation of the leading strand.</text>
</comment>
<dbReference type="GO" id="GO:0006298">
    <property type="term" value="P:mismatch repair"/>
    <property type="evidence" value="ECO:0007669"/>
    <property type="project" value="TreeGrafter"/>
</dbReference>
<dbReference type="PANTHER" id="PTHR11352:SF0">
    <property type="entry name" value="PROLIFERATING CELL NUCLEAR ANTIGEN"/>
    <property type="match status" value="1"/>
</dbReference>
<dbReference type="Gramene" id="TVU48445">
    <property type="protein sequence ID" value="TVU48445"/>
    <property type="gene ID" value="EJB05_08082"/>
</dbReference>
<dbReference type="GO" id="GO:0043626">
    <property type="term" value="C:PCNA complex"/>
    <property type="evidence" value="ECO:0007669"/>
    <property type="project" value="TreeGrafter"/>
</dbReference>
<evidence type="ECO:0000259" key="6">
    <source>
        <dbReference type="Pfam" id="PF02747"/>
    </source>
</evidence>
<gene>
    <name evidence="7" type="ORF">EJB05_08082</name>
</gene>
<dbReference type="Pfam" id="PF02747">
    <property type="entry name" value="PCNA_C"/>
    <property type="match status" value="1"/>
</dbReference>
<feature type="non-terminal residue" evidence="7">
    <location>
        <position position="132"/>
    </location>
</feature>
<dbReference type="InterPro" id="IPR022649">
    <property type="entry name" value="Pr_cel_nuc_antig_C"/>
</dbReference>
<dbReference type="Proteomes" id="UP000324897">
    <property type="component" value="Chromosome 5"/>
</dbReference>
<dbReference type="PANTHER" id="PTHR11352">
    <property type="entry name" value="PROLIFERATING CELL NUCLEAR ANTIGEN"/>
    <property type="match status" value="1"/>
</dbReference>